<keyword evidence="8" id="KW-0460">Magnesium</keyword>
<dbReference type="SUPFAM" id="SSF55811">
    <property type="entry name" value="Nudix"/>
    <property type="match status" value="1"/>
</dbReference>
<dbReference type="AlphaFoldDB" id="A0A2T5YLQ2"/>
<reference evidence="19 20" key="1">
    <citation type="submission" date="2018-04" db="EMBL/GenBank/DDBJ databases">
        <title>Genomic Encyclopedia of Archaeal and Bacterial Type Strains, Phase II (KMG-II): from individual species to whole genera.</title>
        <authorList>
            <person name="Goeker M."/>
        </authorList>
    </citation>
    <scope>NUCLEOTIDE SEQUENCE [LARGE SCALE GENOMIC DNA]</scope>
    <source>
        <strain evidence="19 20">DSM 100162</strain>
    </source>
</reference>
<dbReference type="Gene3D" id="3.90.79.10">
    <property type="entry name" value="Nucleoside Triphosphate Pyrophosphohydrolase"/>
    <property type="match status" value="1"/>
</dbReference>
<evidence type="ECO:0000256" key="2">
    <source>
        <dbReference type="ARBA" id="ARBA00005582"/>
    </source>
</evidence>
<dbReference type="Pfam" id="PF00293">
    <property type="entry name" value="NUDIX"/>
    <property type="match status" value="1"/>
</dbReference>
<evidence type="ECO:0000256" key="16">
    <source>
        <dbReference type="ARBA" id="ARBA00042798"/>
    </source>
</evidence>
<dbReference type="PANTHER" id="PTHR47707">
    <property type="entry name" value="8-OXO-DGTP DIPHOSPHATASE"/>
    <property type="match status" value="1"/>
</dbReference>
<proteinExistence type="inferred from homology"/>
<keyword evidence="4" id="KW-0235">DNA replication</keyword>
<comment type="caution">
    <text evidence="19">The sequence shown here is derived from an EMBL/GenBank/DDBJ whole genome shotgun (WGS) entry which is preliminary data.</text>
</comment>
<evidence type="ECO:0000256" key="9">
    <source>
        <dbReference type="ARBA" id="ARBA00023204"/>
    </source>
</evidence>
<keyword evidence="6" id="KW-0227">DNA damage</keyword>
<evidence type="ECO:0000313" key="20">
    <source>
        <dbReference type="Proteomes" id="UP000244225"/>
    </source>
</evidence>
<name>A0A2T5YLQ2_9BACT</name>
<comment type="catalytic activity">
    <reaction evidence="10">
        <text>8-oxo-dGTP + H2O = 8-oxo-dGMP + diphosphate + H(+)</text>
        <dbReference type="Rhea" id="RHEA:31575"/>
        <dbReference type="ChEBI" id="CHEBI:15377"/>
        <dbReference type="ChEBI" id="CHEBI:15378"/>
        <dbReference type="ChEBI" id="CHEBI:33019"/>
        <dbReference type="ChEBI" id="CHEBI:63224"/>
        <dbReference type="ChEBI" id="CHEBI:77896"/>
        <dbReference type="EC" id="3.6.1.55"/>
    </reaction>
</comment>
<dbReference type="InterPro" id="IPR020084">
    <property type="entry name" value="NUDIX_hydrolase_CS"/>
</dbReference>
<evidence type="ECO:0000256" key="8">
    <source>
        <dbReference type="ARBA" id="ARBA00022842"/>
    </source>
</evidence>
<evidence type="ECO:0000256" key="7">
    <source>
        <dbReference type="ARBA" id="ARBA00022801"/>
    </source>
</evidence>
<dbReference type="PROSITE" id="PS51462">
    <property type="entry name" value="NUDIX"/>
    <property type="match status" value="1"/>
</dbReference>
<dbReference type="EC" id="3.6.1.55" evidence="12"/>
<evidence type="ECO:0000256" key="1">
    <source>
        <dbReference type="ARBA" id="ARBA00001946"/>
    </source>
</evidence>
<dbReference type="PRINTS" id="PR00502">
    <property type="entry name" value="NUDIXFAMILY"/>
</dbReference>
<feature type="domain" description="Nudix hydrolase" evidence="18">
    <location>
        <begin position="1"/>
        <end position="128"/>
    </location>
</feature>
<dbReference type="GO" id="GO:0046872">
    <property type="term" value="F:metal ion binding"/>
    <property type="evidence" value="ECO:0007669"/>
    <property type="project" value="UniProtKB-KW"/>
</dbReference>
<evidence type="ECO:0000256" key="5">
    <source>
        <dbReference type="ARBA" id="ARBA00022723"/>
    </source>
</evidence>
<dbReference type="InterPro" id="IPR015797">
    <property type="entry name" value="NUDIX_hydrolase-like_dom_sf"/>
</dbReference>
<dbReference type="GO" id="GO:0006260">
    <property type="term" value="P:DNA replication"/>
    <property type="evidence" value="ECO:0007669"/>
    <property type="project" value="UniProtKB-KW"/>
</dbReference>
<dbReference type="GO" id="GO:0006281">
    <property type="term" value="P:DNA repair"/>
    <property type="evidence" value="ECO:0007669"/>
    <property type="project" value="UniProtKB-KW"/>
</dbReference>
<evidence type="ECO:0000256" key="17">
    <source>
        <dbReference type="RuleBase" id="RU003476"/>
    </source>
</evidence>
<comment type="similarity">
    <text evidence="2 17">Belongs to the Nudix hydrolase family.</text>
</comment>
<evidence type="ECO:0000256" key="15">
    <source>
        <dbReference type="ARBA" id="ARBA00041979"/>
    </source>
</evidence>
<dbReference type="InterPro" id="IPR000086">
    <property type="entry name" value="NUDIX_hydrolase_dom"/>
</dbReference>
<dbReference type="GO" id="GO:0044715">
    <property type="term" value="F:8-oxo-dGDP phosphatase activity"/>
    <property type="evidence" value="ECO:0007669"/>
    <property type="project" value="TreeGrafter"/>
</dbReference>
<keyword evidence="7 17" id="KW-0378">Hydrolase</keyword>
<evidence type="ECO:0000256" key="14">
    <source>
        <dbReference type="ARBA" id="ARBA00041592"/>
    </source>
</evidence>
<dbReference type="Proteomes" id="UP000244225">
    <property type="component" value="Unassembled WGS sequence"/>
</dbReference>
<dbReference type="GO" id="GO:0044716">
    <property type="term" value="F:8-oxo-GDP phosphatase activity"/>
    <property type="evidence" value="ECO:0007669"/>
    <property type="project" value="TreeGrafter"/>
</dbReference>
<gene>
    <name evidence="19" type="ORF">C8N40_103321</name>
</gene>
<evidence type="ECO:0000256" key="6">
    <source>
        <dbReference type="ARBA" id="ARBA00022763"/>
    </source>
</evidence>
<comment type="cofactor">
    <cofactor evidence="1">
        <name>Mg(2+)</name>
        <dbReference type="ChEBI" id="CHEBI:18420"/>
    </cofactor>
</comment>
<accession>A0A2T5YLQ2</accession>
<dbReference type="OrthoDB" id="9810648at2"/>
<protein>
    <recommendedName>
        <fullName evidence="13">8-oxo-dGTP diphosphatase</fullName>
        <ecNumber evidence="12">3.6.1.55</ecNumber>
    </recommendedName>
    <alternativeName>
        <fullName evidence="16">7,8-dihydro-8-oxoguanine-triphosphatase</fullName>
    </alternativeName>
    <alternativeName>
        <fullName evidence="15">Mutator protein MutT</fullName>
    </alternativeName>
    <alternativeName>
        <fullName evidence="14">dGTP pyrophosphohydrolase</fullName>
    </alternativeName>
</protein>
<keyword evidence="20" id="KW-1185">Reference proteome</keyword>
<evidence type="ECO:0000259" key="18">
    <source>
        <dbReference type="PROSITE" id="PS51462"/>
    </source>
</evidence>
<evidence type="ECO:0000256" key="13">
    <source>
        <dbReference type="ARBA" id="ARBA00040794"/>
    </source>
</evidence>
<dbReference type="GO" id="GO:0008413">
    <property type="term" value="F:8-oxo-7,8-dihydroguanosine triphosphate pyrophosphatase activity"/>
    <property type="evidence" value="ECO:0007669"/>
    <property type="project" value="TreeGrafter"/>
</dbReference>
<comment type="catalytic activity">
    <reaction evidence="11">
        <text>8-oxo-GTP + H2O = 8-oxo-GMP + diphosphate + H(+)</text>
        <dbReference type="Rhea" id="RHEA:67616"/>
        <dbReference type="ChEBI" id="CHEBI:15377"/>
        <dbReference type="ChEBI" id="CHEBI:15378"/>
        <dbReference type="ChEBI" id="CHEBI:33019"/>
        <dbReference type="ChEBI" id="CHEBI:143553"/>
        <dbReference type="ChEBI" id="CHEBI:145694"/>
    </reaction>
</comment>
<evidence type="ECO:0000256" key="12">
    <source>
        <dbReference type="ARBA" id="ARBA00038905"/>
    </source>
</evidence>
<evidence type="ECO:0000256" key="4">
    <source>
        <dbReference type="ARBA" id="ARBA00022705"/>
    </source>
</evidence>
<evidence type="ECO:0000256" key="3">
    <source>
        <dbReference type="ARBA" id="ARBA00022457"/>
    </source>
</evidence>
<evidence type="ECO:0000313" key="19">
    <source>
        <dbReference type="EMBL" id="PTX20246.1"/>
    </source>
</evidence>
<organism evidence="19 20">
    <name type="scientific">Pontibacter mucosus</name>
    <dbReference type="NCBI Taxonomy" id="1649266"/>
    <lineage>
        <taxon>Bacteria</taxon>
        <taxon>Pseudomonadati</taxon>
        <taxon>Bacteroidota</taxon>
        <taxon>Cytophagia</taxon>
        <taxon>Cytophagales</taxon>
        <taxon>Hymenobacteraceae</taxon>
        <taxon>Pontibacter</taxon>
    </lineage>
</organism>
<keyword evidence="5" id="KW-0479">Metal-binding</keyword>
<dbReference type="PANTHER" id="PTHR47707:SF1">
    <property type="entry name" value="NUDIX HYDROLASE FAMILY PROTEIN"/>
    <property type="match status" value="1"/>
</dbReference>
<keyword evidence="9" id="KW-0234">DNA repair</keyword>
<dbReference type="InterPro" id="IPR020476">
    <property type="entry name" value="Nudix_hydrolase"/>
</dbReference>
<dbReference type="GO" id="GO:0035539">
    <property type="term" value="F:8-oxo-7,8-dihydrodeoxyguanosine triphosphate pyrophosphatase activity"/>
    <property type="evidence" value="ECO:0007669"/>
    <property type="project" value="UniProtKB-EC"/>
</dbReference>
<keyword evidence="3" id="KW-0515">Mutator protein</keyword>
<evidence type="ECO:0000256" key="11">
    <source>
        <dbReference type="ARBA" id="ARBA00036904"/>
    </source>
</evidence>
<evidence type="ECO:0000256" key="10">
    <source>
        <dbReference type="ARBA" id="ARBA00035861"/>
    </source>
</evidence>
<dbReference type="CDD" id="cd03425">
    <property type="entry name" value="NUDIX_MutT_NudA_like"/>
    <property type="match status" value="1"/>
</dbReference>
<dbReference type="EMBL" id="QBKI01000003">
    <property type="protein sequence ID" value="PTX20246.1"/>
    <property type="molecule type" value="Genomic_DNA"/>
</dbReference>
<dbReference type="PROSITE" id="PS00893">
    <property type="entry name" value="NUDIX_BOX"/>
    <property type="match status" value="1"/>
</dbReference>
<sequence length="131" mass="15046">MIEVVCAIVEQHGRVLLTQRSEQMREPMLWEFPGGKLESGETEQQALVREIKEELGIDVEPYHRLEPVQHPYPGHTVVLIPYLCQYNGGVINLLEHRAYRWATPGELPGFNWCPADVPIVETYLKLVKNRG</sequence>
<dbReference type="InterPro" id="IPR047127">
    <property type="entry name" value="MutT-like"/>
</dbReference>